<dbReference type="Proteomes" id="UP000265341">
    <property type="component" value="Unassembled WGS sequence"/>
</dbReference>
<keyword evidence="1" id="KW-0732">Signal</keyword>
<evidence type="ECO:0000313" key="4">
    <source>
        <dbReference type="EMBL" id="RIH88457.1"/>
    </source>
</evidence>
<dbReference type="Gene3D" id="2.30.42.10">
    <property type="match status" value="1"/>
</dbReference>
<feature type="domain" description="Tail specific protease" evidence="3">
    <location>
        <begin position="182"/>
        <end position="392"/>
    </location>
</feature>
<dbReference type="InterPro" id="IPR041489">
    <property type="entry name" value="PDZ_6"/>
</dbReference>
<evidence type="ECO:0000259" key="2">
    <source>
        <dbReference type="SMART" id="SM00228"/>
    </source>
</evidence>
<evidence type="ECO:0000259" key="3">
    <source>
        <dbReference type="SMART" id="SM00245"/>
    </source>
</evidence>
<dbReference type="Gene3D" id="3.90.226.10">
    <property type="entry name" value="2-enoyl-CoA Hydratase, Chain A, domain 1"/>
    <property type="match status" value="1"/>
</dbReference>
<gene>
    <name evidence="4" type="primary">ctpA_1</name>
    <name evidence="4" type="ORF">Mrose_00866</name>
</gene>
<feature type="signal peptide" evidence="1">
    <location>
        <begin position="1"/>
        <end position="21"/>
    </location>
</feature>
<proteinExistence type="predicted"/>
<dbReference type="GO" id="GO:0004252">
    <property type="term" value="F:serine-type endopeptidase activity"/>
    <property type="evidence" value="ECO:0007669"/>
    <property type="project" value="UniProtKB-EC"/>
</dbReference>
<evidence type="ECO:0000313" key="5">
    <source>
        <dbReference type="Proteomes" id="UP000265341"/>
    </source>
</evidence>
<name>A0A399EV04_9DEIN</name>
<dbReference type="InterPro" id="IPR029045">
    <property type="entry name" value="ClpP/crotonase-like_dom_sf"/>
</dbReference>
<evidence type="ECO:0000256" key="1">
    <source>
        <dbReference type="SAM" id="SignalP"/>
    </source>
</evidence>
<dbReference type="SUPFAM" id="SSF52096">
    <property type="entry name" value="ClpP/crotonase"/>
    <property type="match status" value="1"/>
</dbReference>
<feature type="chain" id="PRO_5017462369" evidence="1">
    <location>
        <begin position="22"/>
        <end position="417"/>
    </location>
</feature>
<dbReference type="PANTHER" id="PTHR32060">
    <property type="entry name" value="TAIL-SPECIFIC PROTEASE"/>
    <property type="match status" value="1"/>
</dbReference>
<dbReference type="EMBL" id="QWLA01000010">
    <property type="protein sequence ID" value="RIH88457.1"/>
    <property type="molecule type" value="Genomic_DNA"/>
</dbReference>
<accession>A0A399EV04</accession>
<dbReference type="GO" id="GO:0007165">
    <property type="term" value="P:signal transduction"/>
    <property type="evidence" value="ECO:0007669"/>
    <property type="project" value="TreeGrafter"/>
</dbReference>
<dbReference type="EC" id="3.4.21.102" evidence="4"/>
<keyword evidence="4" id="KW-0378">Hydrolase</keyword>
<dbReference type="InterPro" id="IPR036034">
    <property type="entry name" value="PDZ_sf"/>
</dbReference>
<dbReference type="InterPro" id="IPR005151">
    <property type="entry name" value="Tail-specific_protease"/>
</dbReference>
<dbReference type="PANTHER" id="PTHR32060:SF30">
    <property type="entry name" value="CARBOXY-TERMINAL PROCESSING PROTEASE CTPA"/>
    <property type="match status" value="1"/>
</dbReference>
<dbReference type="Pfam" id="PF03572">
    <property type="entry name" value="Peptidase_S41"/>
    <property type="match status" value="1"/>
</dbReference>
<dbReference type="GO" id="GO:0030288">
    <property type="term" value="C:outer membrane-bounded periplasmic space"/>
    <property type="evidence" value="ECO:0007669"/>
    <property type="project" value="TreeGrafter"/>
</dbReference>
<comment type="caution">
    <text evidence="4">The sequence shown here is derived from an EMBL/GenBank/DDBJ whole genome shotgun (WGS) entry which is preliminary data.</text>
</comment>
<dbReference type="GO" id="GO:0006508">
    <property type="term" value="P:proteolysis"/>
    <property type="evidence" value="ECO:0007669"/>
    <property type="project" value="UniProtKB-KW"/>
</dbReference>
<protein>
    <submittedName>
        <fullName evidence="4">Carboxy-terminal processing protease CtpA</fullName>
        <ecNumber evidence="4">3.4.21.102</ecNumber>
    </submittedName>
</protein>
<dbReference type="AlphaFoldDB" id="A0A399EV04"/>
<feature type="domain" description="PDZ" evidence="2">
    <location>
        <begin position="110"/>
        <end position="178"/>
    </location>
</feature>
<dbReference type="SMART" id="SM00228">
    <property type="entry name" value="PDZ"/>
    <property type="match status" value="1"/>
</dbReference>
<dbReference type="InterPro" id="IPR001478">
    <property type="entry name" value="PDZ"/>
</dbReference>
<sequence>MHLRALILAALLALGTGLTHPAGDLLQEALKLLETHYFGYAQPDFKALGERYGRELEQLCASNPECGFEAGRSVVARLVRGIGDGHTYFLSPERYRQSLDRFAGRVDPTPIYGISMVGFFDGRVLIGDIRPQSAADVAGVRPFDRVVAVGGESLRSLEDFRNRINTDQPVRLSLLRGAQGAEQHLELTLRRQPYTLPVLPTLYAPSGAPQGVFVLRIPDFAVYKQVGPRVHALVREAQGKGARAIVIDLRGNSGGEETECESAPGAFVGNFALEMRTKTATVPFGYADGAVLGNDPKDPNPPYRLEQPARFSGKVAALINGSTASCGEIMAYVLQHFGKVPLIGQRTVGVMNTATEFWPLSDGSAIAITYVRTFKTTGEPLPEFVTPDVEMPYEPEVIARTGRDPMLEKALEVLGIR</sequence>
<dbReference type="SUPFAM" id="SSF50156">
    <property type="entry name" value="PDZ domain-like"/>
    <property type="match status" value="1"/>
</dbReference>
<dbReference type="Pfam" id="PF17820">
    <property type="entry name" value="PDZ_6"/>
    <property type="match status" value="1"/>
</dbReference>
<reference evidence="4 5" key="1">
    <citation type="submission" date="2018-08" db="EMBL/GenBank/DDBJ databases">
        <title>Meiothermus roseus NBRC 110900 genome sequencing project.</title>
        <authorList>
            <person name="Da Costa M.S."/>
            <person name="Albuquerque L."/>
            <person name="Raposo P."/>
            <person name="Froufe H.J.C."/>
            <person name="Barroso C.S."/>
            <person name="Egas C."/>
        </authorList>
    </citation>
    <scope>NUCLEOTIDE SEQUENCE [LARGE SCALE GENOMIC DNA]</scope>
    <source>
        <strain evidence="4 5">NBRC 110900</strain>
    </source>
</reference>
<dbReference type="OrthoDB" id="9758793at2"/>
<dbReference type="RefSeq" id="WP_119276201.1">
    <property type="nucleotide sequence ID" value="NZ_QWLA01000010.1"/>
</dbReference>
<dbReference type="SMART" id="SM00245">
    <property type="entry name" value="TSPc"/>
    <property type="match status" value="1"/>
</dbReference>
<organism evidence="4 5">
    <name type="scientific">Calidithermus roseus</name>
    <dbReference type="NCBI Taxonomy" id="1644118"/>
    <lineage>
        <taxon>Bacteria</taxon>
        <taxon>Thermotogati</taxon>
        <taxon>Deinococcota</taxon>
        <taxon>Deinococci</taxon>
        <taxon>Thermales</taxon>
        <taxon>Thermaceae</taxon>
        <taxon>Calidithermus</taxon>
    </lineage>
</organism>
<keyword evidence="5" id="KW-1185">Reference proteome</keyword>
<keyword evidence="4" id="KW-0645">Protease</keyword>